<name>A0ABT0L6T0_9GAMM</name>
<comment type="caution">
    <text evidence="1">The sequence shown here is derived from an EMBL/GenBank/DDBJ whole genome shotgun (WGS) entry which is preliminary data.</text>
</comment>
<accession>A0ABT0L6T0</accession>
<gene>
    <name evidence="1" type="ORF">L2764_01535</name>
</gene>
<proteinExistence type="predicted"/>
<evidence type="ECO:0000313" key="1">
    <source>
        <dbReference type="EMBL" id="MCL1123195.1"/>
    </source>
</evidence>
<reference evidence="1 2" key="1">
    <citation type="submission" date="2022-01" db="EMBL/GenBank/DDBJ databases">
        <title>Whole genome-based taxonomy of the Shewanellaceae.</title>
        <authorList>
            <person name="Martin-Rodriguez A.J."/>
        </authorList>
    </citation>
    <scope>NUCLEOTIDE SEQUENCE [LARGE SCALE GENOMIC DNA]</scope>
    <source>
        <strain evidence="1 2">DSM 17177</strain>
    </source>
</reference>
<dbReference type="RefSeq" id="WP_248938483.1">
    <property type="nucleotide sequence ID" value="NZ_JAKIKS010000003.1"/>
</dbReference>
<organism evidence="1 2">
    <name type="scientific">Shewanella surugensis</name>
    <dbReference type="NCBI Taxonomy" id="212020"/>
    <lineage>
        <taxon>Bacteria</taxon>
        <taxon>Pseudomonadati</taxon>
        <taxon>Pseudomonadota</taxon>
        <taxon>Gammaproteobacteria</taxon>
        <taxon>Alteromonadales</taxon>
        <taxon>Shewanellaceae</taxon>
        <taxon>Shewanella</taxon>
    </lineage>
</organism>
<evidence type="ECO:0000313" key="2">
    <source>
        <dbReference type="Proteomes" id="UP001203423"/>
    </source>
</evidence>
<dbReference type="Proteomes" id="UP001203423">
    <property type="component" value="Unassembled WGS sequence"/>
</dbReference>
<protein>
    <submittedName>
        <fullName evidence="1">Uncharacterized protein</fullName>
    </submittedName>
</protein>
<dbReference type="EMBL" id="JAKIKS010000003">
    <property type="protein sequence ID" value="MCL1123195.1"/>
    <property type="molecule type" value="Genomic_DNA"/>
</dbReference>
<sequence length="89" mass="10487">MGQKYSHLSLFERQLALAENTYINHSDKLLRLYEQNACETLIAEYVKHWLVWVRSGVEIDLKQVIELGLNSDLGQALTRKYRVDALYFR</sequence>
<keyword evidence="2" id="KW-1185">Reference proteome</keyword>